<organism evidence="4 5">
    <name type="scientific">Panthera leo</name>
    <name type="common">Lion</name>
    <dbReference type="NCBI Taxonomy" id="9689"/>
    <lineage>
        <taxon>Eukaryota</taxon>
        <taxon>Metazoa</taxon>
        <taxon>Chordata</taxon>
        <taxon>Craniata</taxon>
        <taxon>Vertebrata</taxon>
        <taxon>Euteleostomi</taxon>
        <taxon>Mammalia</taxon>
        <taxon>Eutheria</taxon>
        <taxon>Laurasiatheria</taxon>
        <taxon>Carnivora</taxon>
        <taxon>Feliformia</taxon>
        <taxon>Felidae</taxon>
        <taxon>Pantherinae</taxon>
        <taxon>Panthera</taxon>
    </lineage>
</organism>
<dbReference type="AlphaFoldDB" id="A0A8C8YFG8"/>
<keyword evidence="5" id="KW-1185">Reference proteome</keyword>
<sequence length="155" mass="18066">MMGTKMASASKVVQVVKPHIPLRFPDRRHHSFQIFTLREKTLGQPSQSSSISQHSKGGKSPDLLMHLDPPDTAQIIKALPQKYRKKLVSQEEIECIQCGGPEKSLTMWLLFVIKQKNSPYDKGLPIWHMRNYTLINFNKYSVKKKKKQKKHRRFR</sequence>
<reference evidence="4" key="2">
    <citation type="submission" date="2025-09" db="UniProtKB">
        <authorList>
            <consortium name="Ensembl"/>
        </authorList>
    </citation>
    <scope>IDENTIFICATION</scope>
</reference>
<comment type="similarity">
    <text evidence="3">Belongs to the alpha-ketoglutarate dehydrogenase component 4 family.</text>
</comment>
<dbReference type="PANTHER" id="PTHR31601">
    <property type="entry name" value="28S RIBOSOMAL PROTEIN S36, MITOCHONDRIAL"/>
    <property type="match status" value="1"/>
</dbReference>
<dbReference type="Pfam" id="PF10937">
    <property type="entry name" value="Kgd4-YMR31"/>
    <property type="match status" value="1"/>
</dbReference>
<dbReference type="GO" id="GO:0005739">
    <property type="term" value="C:mitochondrion"/>
    <property type="evidence" value="ECO:0007669"/>
    <property type="project" value="UniProtKB-SubCell"/>
</dbReference>
<evidence type="ECO:0000256" key="1">
    <source>
        <dbReference type="ARBA" id="ARBA00004173"/>
    </source>
</evidence>
<dbReference type="GO" id="GO:0006103">
    <property type="term" value="P:2-oxoglutarate metabolic process"/>
    <property type="evidence" value="ECO:0007669"/>
    <property type="project" value="InterPro"/>
</dbReference>
<dbReference type="Ensembl" id="ENSPLOT00000034006.1">
    <property type="protein sequence ID" value="ENSPLOP00000030815.1"/>
    <property type="gene ID" value="ENSPLOG00000022510.1"/>
</dbReference>
<keyword evidence="2" id="KW-0496">Mitochondrion</keyword>
<comment type="subcellular location">
    <subcellularLocation>
        <location evidence="1">Mitochondrion</location>
    </subcellularLocation>
</comment>
<dbReference type="PANTHER" id="PTHR31601:SF2">
    <property type="entry name" value="ALPHA-KETOGLUTARATE DEHYDROGENASE COMPONENT 4"/>
    <property type="match status" value="1"/>
</dbReference>
<dbReference type="GO" id="GO:0004591">
    <property type="term" value="F:oxoglutarate dehydrogenase (succinyl-transferring) activity"/>
    <property type="evidence" value="ECO:0007669"/>
    <property type="project" value="TreeGrafter"/>
</dbReference>
<accession>A0A8C8YFG8</accession>
<name>A0A8C8YFG8_PANLE</name>
<reference evidence="4" key="1">
    <citation type="submission" date="2025-08" db="UniProtKB">
        <authorList>
            <consortium name="Ensembl"/>
        </authorList>
    </citation>
    <scope>IDENTIFICATION</scope>
</reference>
<dbReference type="GeneTree" id="ENSGT00390000017443"/>
<dbReference type="InterPro" id="IPR020373">
    <property type="entry name" value="Kgd4/YMR-31"/>
</dbReference>
<proteinExistence type="inferred from homology"/>
<evidence type="ECO:0000256" key="2">
    <source>
        <dbReference type="ARBA" id="ARBA00023128"/>
    </source>
</evidence>
<protein>
    <submittedName>
        <fullName evidence="4">Uncharacterized protein</fullName>
    </submittedName>
</protein>
<dbReference type="Proteomes" id="UP000694399">
    <property type="component" value="Unassembled WGS sequence"/>
</dbReference>
<evidence type="ECO:0000256" key="3">
    <source>
        <dbReference type="ARBA" id="ARBA00043970"/>
    </source>
</evidence>
<evidence type="ECO:0000313" key="5">
    <source>
        <dbReference type="Proteomes" id="UP000694399"/>
    </source>
</evidence>
<evidence type="ECO:0000313" key="4">
    <source>
        <dbReference type="Ensembl" id="ENSPLOP00000030815.1"/>
    </source>
</evidence>